<feature type="coiled-coil region" evidence="1">
    <location>
        <begin position="71"/>
        <end position="101"/>
    </location>
</feature>
<protein>
    <submittedName>
        <fullName evidence="2">Uncharacterized protein</fullName>
    </submittedName>
</protein>
<evidence type="ECO:0000313" key="2">
    <source>
        <dbReference type="EMBL" id="OXU26380.1"/>
    </source>
</evidence>
<dbReference type="AlphaFoldDB" id="A0A232F7A9"/>
<evidence type="ECO:0000313" key="3">
    <source>
        <dbReference type="Proteomes" id="UP000215335"/>
    </source>
</evidence>
<sequence length="325" mass="35617">MYGTHFLESVIGDPEHLNTIYKRFSHLNRVRCHVASPLPTVGTEELNTRISALETQLADNISASNRFLDANKLLLDENSTLRDKLQQTQQLLRKLHRARQDHDTGSMPVSDSGPILAAGPSIIIEREATEVAGERKCSSPRLAPTGGGAGSKREGAEWFEVIINGLVQDGFDEKISDVVAFALLGAILPALKKSNIASTRVLRMHRSGRAQRNRTTATKSATSRSVLPLLVVRLASPGSDREVMRAKSALADKYLTTNNIKPGVLDPEAAACLTGHKVFINEMLSQEKFSLFKNLRPIAQGLGFKYVWHAGGRGGFYPLKVKISR</sequence>
<proteinExistence type="predicted"/>
<evidence type="ECO:0000256" key="1">
    <source>
        <dbReference type="SAM" id="Coils"/>
    </source>
</evidence>
<organism evidence="2 3">
    <name type="scientific">Trichomalopsis sarcophagae</name>
    <dbReference type="NCBI Taxonomy" id="543379"/>
    <lineage>
        <taxon>Eukaryota</taxon>
        <taxon>Metazoa</taxon>
        <taxon>Ecdysozoa</taxon>
        <taxon>Arthropoda</taxon>
        <taxon>Hexapoda</taxon>
        <taxon>Insecta</taxon>
        <taxon>Pterygota</taxon>
        <taxon>Neoptera</taxon>
        <taxon>Endopterygota</taxon>
        <taxon>Hymenoptera</taxon>
        <taxon>Apocrita</taxon>
        <taxon>Proctotrupomorpha</taxon>
        <taxon>Chalcidoidea</taxon>
        <taxon>Pteromalidae</taxon>
        <taxon>Pteromalinae</taxon>
        <taxon>Trichomalopsis</taxon>
    </lineage>
</organism>
<accession>A0A232F7A9</accession>
<keyword evidence="3" id="KW-1185">Reference proteome</keyword>
<keyword evidence="1" id="KW-0175">Coiled coil</keyword>
<dbReference type="EMBL" id="NNAY01000811">
    <property type="protein sequence ID" value="OXU26380.1"/>
    <property type="molecule type" value="Genomic_DNA"/>
</dbReference>
<dbReference type="Proteomes" id="UP000215335">
    <property type="component" value="Unassembled WGS sequence"/>
</dbReference>
<comment type="caution">
    <text evidence="2">The sequence shown here is derived from an EMBL/GenBank/DDBJ whole genome shotgun (WGS) entry which is preliminary data.</text>
</comment>
<name>A0A232F7A9_9HYME</name>
<gene>
    <name evidence="2" type="ORF">TSAR_001716</name>
</gene>
<reference evidence="2 3" key="1">
    <citation type="journal article" date="2017" name="Curr. Biol.">
        <title>The Evolution of Venom by Co-option of Single-Copy Genes.</title>
        <authorList>
            <person name="Martinson E.O."/>
            <person name="Mrinalini"/>
            <person name="Kelkar Y.D."/>
            <person name="Chang C.H."/>
            <person name="Werren J.H."/>
        </authorList>
    </citation>
    <scope>NUCLEOTIDE SEQUENCE [LARGE SCALE GENOMIC DNA]</scope>
    <source>
        <strain evidence="2 3">Alberta</strain>
        <tissue evidence="2">Whole body</tissue>
    </source>
</reference>